<feature type="modified residue" description="Phosphohistidine" evidence="2">
    <location>
        <position position="56"/>
    </location>
</feature>
<dbReference type="SUPFAM" id="SSF109604">
    <property type="entry name" value="HD-domain/PDEase-like"/>
    <property type="match status" value="1"/>
</dbReference>
<evidence type="ECO:0000259" key="3">
    <source>
        <dbReference type="PROSITE" id="PS50894"/>
    </source>
</evidence>
<keyword evidence="2" id="KW-0597">Phosphoprotein</keyword>
<dbReference type="PANTHER" id="PTHR45228">
    <property type="entry name" value="CYCLIC DI-GMP PHOSPHODIESTERASE TM_0186-RELATED"/>
    <property type="match status" value="1"/>
</dbReference>
<evidence type="ECO:0000313" key="5">
    <source>
        <dbReference type="EMBL" id="MBE9609427.1"/>
    </source>
</evidence>
<dbReference type="CDD" id="cd00077">
    <property type="entry name" value="HDc"/>
    <property type="match status" value="1"/>
</dbReference>
<dbReference type="RefSeq" id="WP_194115953.1">
    <property type="nucleotide sequence ID" value="NZ_JADFUA010000004.1"/>
</dbReference>
<gene>
    <name evidence="5" type="ORF">INR99_08690</name>
</gene>
<dbReference type="InterPro" id="IPR036641">
    <property type="entry name" value="HPT_dom_sf"/>
</dbReference>
<keyword evidence="1" id="KW-0902">Two-component regulatory system</keyword>
<dbReference type="SUPFAM" id="SSF47226">
    <property type="entry name" value="Histidine-containing phosphotransfer domain, HPT domain"/>
    <property type="match status" value="1"/>
</dbReference>
<dbReference type="InterPro" id="IPR037522">
    <property type="entry name" value="HD_GYP_dom"/>
</dbReference>
<reference evidence="5 6" key="1">
    <citation type="submission" date="2020-10" db="EMBL/GenBank/DDBJ databases">
        <title>The genome sequence of Chitinilyticum litopenaei 4Y14.</title>
        <authorList>
            <person name="Liu Y."/>
        </authorList>
    </citation>
    <scope>NUCLEOTIDE SEQUENCE [LARGE SCALE GENOMIC DNA]</scope>
    <source>
        <strain evidence="5 6">4Y14</strain>
    </source>
</reference>
<dbReference type="Proteomes" id="UP000604481">
    <property type="component" value="Unassembled WGS sequence"/>
</dbReference>
<dbReference type="Gene3D" id="1.20.120.160">
    <property type="entry name" value="HPT domain"/>
    <property type="match status" value="1"/>
</dbReference>
<dbReference type="EMBL" id="JADFUA010000004">
    <property type="protein sequence ID" value="MBE9609427.1"/>
    <property type="molecule type" value="Genomic_DNA"/>
</dbReference>
<dbReference type="GO" id="GO:0004672">
    <property type="term" value="F:protein kinase activity"/>
    <property type="evidence" value="ECO:0007669"/>
    <property type="project" value="UniProtKB-ARBA"/>
</dbReference>
<feature type="domain" description="HD-GYP" evidence="4">
    <location>
        <begin position="170"/>
        <end position="364"/>
    </location>
</feature>
<dbReference type="GO" id="GO:0000160">
    <property type="term" value="P:phosphorelay signal transduction system"/>
    <property type="evidence" value="ECO:0007669"/>
    <property type="project" value="UniProtKB-KW"/>
</dbReference>
<dbReference type="InterPro" id="IPR003607">
    <property type="entry name" value="HD/PDEase_dom"/>
</dbReference>
<dbReference type="PROSITE" id="PS51832">
    <property type="entry name" value="HD_GYP"/>
    <property type="match status" value="1"/>
</dbReference>
<accession>A0A8J7K220</accession>
<keyword evidence="6" id="KW-1185">Reference proteome</keyword>
<dbReference type="Pfam" id="PF01627">
    <property type="entry name" value="Hpt"/>
    <property type="match status" value="1"/>
</dbReference>
<dbReference type="InterPro" id="IPR052020">
    <property type="entry name" value="Cyclic_di-GMP/3'3'-cGAMP_PDE"/>
</dbReference>
<dbReference type="GO" id="GO:0008081">
    <property type="term" value="F:phosphoric diester hydrolase activity"/>
    <property type="evidence" value="ECO:0007669"/>
    <property type="project" value="UniProtKB-ARBA"/>
</dbReference>
<dbReference type="SMART" id="SM00073">
    <property type="entry name" value="HPT"/>
    <property type="match status" value="1"/>
</dbReference>
<evidence type="ECO:0000256" key="2">
    <source>
        <dbReference type="PROSITE-ProRule" id="PRU00110"/>
    </source>
</evidence>
<dbReference type="Gene3D" id="1.10.3210.10">
    <property type="entry name" value="Hypothetical protein af1432"/>
    <property type="match status" value="1"/>
</dbReference>
<evidence type="ECO:0000313" key="6">
    <source>
        <dbReference type="Proteomes" id="UP000604481"/>
    </source>
</evidence>
<evidence type="ECO:0000256" key="1">
    <source>
        <dbReference type="ARBA" id="ARBA00023012"/>
    </source>
</evidence>
<protein>
    <submittedName>
        <fullName evidence="5">HD domain-containing protein</fullName>
    </submittedName>
</protein>
<dbReference type="InterPro" id="IPR008207">
    <property type="entry name" value="Sig_transdc_His_kin_Hpt_dom"/>
</dbReference>
<dbReference type="PROSITE" id="PS50894">
    <property type="entry name" value="HPT"/>
    <property type="match status" value="1"/>
</dbReference>
<evidence type="ECO:0000259" key="4">
    <source>
        <dbReference type="PROSITE" id="PS51832"/>
    </source>
</evidence>
<sequence>MADVDFIHPEIRDAESFRDFHDALADYAPRVEQLLAELRRQPSSNPVIADLFRAFHNIKGDAGLCQIDWVIPLVHGIENILTRLRSNELRFTELQGEVMLLTLDRIEQAVDALEQNRSLAHLRLQDLCDGLESLIDLAEKPLDDAITELIHNITGFKPAAVRLPSRLPSFTMSDGALQEDLAFFRTLALQLEAHSPLYQGRTARNLRLAQDTNREAGLPVDPQQLEAAVYLHDIGMMFLPAEYWLTSAVLDDAHRLRLVEHPSWAAGLLARMPGWSVAAEICLQHHERPGGTGYPNGLPLDRIHPGARILALVDAFESVMLKHSHRGQQRSVLRAISEVNATVDQFDPAWLAPFNRVIRRMLES</sequence>
<proteinExistence type="predicted"/>
<name>A0A8J7K220_9NEIS</name>
<dbReference type="PANTHER" id="PTHR45228:SF8">
    <property type="entry name" value="TWO-COMPONENT RESPONSE REGULATOR-RELATED"/>
    <property type="match status" value="1"/>
</dbReference>
<organism evidence="5 6">
    <name type="scientific">Chitinilyticum piscinae</name>
    <dbReference type="NCBI Taxonomy" id="2866724"/>
    <lineage>
        <taxon>Bacteria</taxon>
        <taxon>Pseudomonadati</taxon>
        <taxon>Pseudomonadota</taxon>
        <taxon>Betaproteobacteria</taxon>
        <taxon>Neisseriales</taxon>
        <taxon>Chitinibacteraceae</taxon>
        <taxon>Chitinilyticum</taxon>
    </lineage>
</organism>
<dbReference type="Pfam" id="PF13487">
    <property type="entry name" value="HD_5"/>
    <property type="match status" value="1"/>
</dbReference>
<feature type="domain" description="HPt" evidence="3">
    <location>
        <begin position="9"/>
        <end position="116"/>
    </location>
</feature>
<dbReference type="AlphaFoldDB" id="A0A8J7K220"/>
<comment type="caution">
    <text evidence="5">The sequence shown here is derived from an EMBL/GenBank/DDBJ whole genome shotgun (WGS) entry which is preliminary data.</text>
</comment>